<evidence type="ECO:0000313" key="2">
    <source>
        <dbReference type="Proteomes" id="UP000805704"/>
    </source>
</evidence>
<evidence type="ECO:0000313" key="1">
    <source>
        <dbReference type="EMBL" id="KAG8000461.1"/>
    </source>
</evidence>
<keyword evidence="2" id="KW-1185">Reference proteome</keyword>
<reference evidence="1" key="1">
    <citation type="submission" date="2020-04" db="EMBL/GenBank/DDBJ databases">
        <title>A chromosome-scale assembly and high-density genetic map of the yellow drum (Nibea albiflora) genome.</title>
        <authorList>
            <person name="Xu D."/>
            <person name="Zhang W."/>
            <person name="Chen R."/>
            <person name="Tan P."/>
            <person name="Wang L."/>
            <person name="Song H."/>
            <person name="Tian L."/>
            <person name="Zhu Q."/>
            <person name="Wang B."/>
        </authorList>
    </citation>
    <scope>NUCLEOTIDE SEQUENCE</scope>
    <source>
        <strain evidence="1">ZJHYS-2018</strain>
    </source>
</reference>
<accession>A0ACB7EEN6</accession>
<dbReference type="EMBL" id="CM024796">
    <property type="protein sequence ID" value="KAG8000461.1"/>
    <property type="molecule type" value="Genomic_DNA"/>
</dbReference>
<protein>
    <submittedName>
        <fullName evidence="1">MAGUK p55 subfamily member 4</fullName>
    </submittedName>
</protein>
<name>A0ACB7EEN6_NIBAL</name>
<organism evidence="1 2">
    <name type="scientific">Nibea albiflora</name>
    <name type="common">Yellow drum</name>
    <name type="synonym">Corvina albiflora</name>
    <dbReference type="NCBI Taxonomy" id="240163"/>
    <lineage>
        <taxon>Eukaryota</taxon>
        <taxon>Metazoa</taxon>
        <taxon>Chordata</taxon>
        <taxon>Craniata</taxon>
        <taxon>Vertebrata</taxon>
        <taxon>Euteleostomi</taxon>
        <taxon>Actinopterygii</taxon>
        <taxon>Neopterygii</taxon>
        <taxon>Teleostei</taxon>
        <taxon>Neoteleostei</taxon>
        <taxon>Acanthomorphata</taxon>
        <taxon>Eupercaria</taxon>
        <taxon>Sciaenidae</taxon>
        <taxon>Nibea</taxon>
    </lineage>
</organism>
<sequence>MCPCVHVSTCSCVHVSRFVEYGQYRGHLYGTSTDAIDEVLNRGRTCILDVEPQDKDPTQPSVCLTAERQITAVIQICWFNCQSVQLLWTKKLKPYVIFIQTPSPKRLRQSRRHARIISSYTASRELTEDDLVEVEEASQLMEDKYKQFDRLTV</sequence>
<proteinExistence type="predicted"/>
<dbReference type="Proteomes" id="UP000805704">
    <property type="component" value="Chromosome 8"/>
</dbReference>
<comment type="caution">
    <text evidence="1">The sequence shown here is derived from an EMBL/GenBank/DDBJ whole genome shotgun (WGS) entry which is preliminary data.</text>
</comment>
<gene>
    <name evidence="1" type="primary">MPP4.3</name>
    <name evidence="1" type="ORF">GBF38_016801</name>
</gene>